<feature type="region of interest" description="Disordered" evidence="2">
    <location>
        <begin position="1200"/>
        <end position="1256"/>
    </location>
</feature>
<evidence type="ECO:0000259" key="4">
    <source>
        <dbReference type="Pfam" id="PF13087"/>
    </source>
</evidence>
<dbReference type="CDD" id="cd06008">
    <property type="entry name" value="NF-X1-zinc-finger"/>
    <property type="match status" value="1"/>
</dbReference>
<feature type="region of interest" description="Disordered" evidence="2">
    <location>
        <begin position="1"/>
        <end position="24"/>
    </location>
</feature>
<organism evidence="6 7">
    <name type="scientific">Microthyrium microscopicum</name>
    <dbReference type="NCBI Taxonomy" id="703497"/>
    <lineage>
        <taxon>Eukaryota</taxon>
        <taxon>Fungi</taxon>
        <taxon>Dikarya</taxon>
        <taxon>Ascomycota</taxon>
        <taxon>Pezizomycotina</taxon>
        <taxon>Dothideomycetes</taxon>
        <taxon>Dothideomycetes incertae sedis</taxon>
        <taxon>Microthyriales</taxon>
        <taxon>Microthyriaceae</taxon>
        <taxon>Microthyrium</taxon>
    </lineage>
</organism>
<feature type="compositionally biased region" description="Polar residues" evidence="2">
    <location>
        <begin position="15"/>
        <end position="24"/>
    </location>
</feature>
<accession>A0A6A6TX44</accession>
<dbReference type="InterPro" id="IPR041677">
    <property type="entry name" value="DNA2/NAM7_AAA_11"/>
</dbReference>
<name>A0A6A6TX44_9PEZI</name>
<keyword evidence="7" id="KW-1185">Reference proteome</keyword>
<dbReference type="PANTHER" id="PTHR10887:SF341">
    <property type="entry name" value="NFX1-TYPE ZINC FINGER-CONTAINING PROTEIN 1"/>
    <property type="match status" value="1"/>
</dbReference>
<dbReference type="InterPro" id="IPR045055">
    <property type="entry name" value="DNA2/NAM7-like"/>
</dbReference>
<dbReference type="EMBL" id="MU004246">
    <property type="protein sequence ID" value="KAF2663224.1"/>
    <property type="molecule type" value="Genomic_DNA"/>
</dbReference>
<dbReference type="GO" id="GO:0016787">
    <property type="term" value="F:hydrolase activity"/>
    <property type="evidence" value="ECO:0007669"/>
    <property type="project" value="UniProtKB-KW"/>
</dbReference>
<evidence type="ECO:0000256" key="2">
    <source>
        <dbReference type="SAM" id="MobiDB-lite"/>
    </source>
</evidence>
<feature type="compositionally biased region" description="Polar residues" evidence="2">
    <location>
        <begin position="1126"/>
        <end position="1135"/>
    </location>
</feature>
<evidence type="ECO:0000313" key="7">
    <source>
        <dbReference type="Proteomes" id="UP000799302"/>
    </source>
</evidence>
<dbReference type="Gene3D" id="3.40.50.300">
    <property type="entry name" value="P-loop containing nucleotide triphosphate hydrolases"/>
    <property type="match status" value="3"/>
</dbReference>
<evidence type="ECO:0000259" key="3">
    <source>
        <dbReference type="Pfam" id="PF13086"/>
    </source>
</evidence>
<dbReference type="Pfam" id="PF25396">
    <property type="entry name" value="ZNFX1"/>
    <property type="match status" value="1"/>
</dbReference>
<gene>
    <name evidence="6" type="ORF">BT63DRAFT_122633</name>
</gene>
<feature type="compositionally biased region" description="Basic and acidic residues" evidence="2">
    <location>
        <begin position="1147"/>
        <end position="1159"/>
    </location>
</feature>
<feature type="domain" description="DNA2/NAM7 helicase helicase" evidence="3">
    <location>
        <begin position="319"/>
        <end position="701"/>
    </location>
</feature>
<dbReference type="InterPro" id="IPR057373">
    <property type="entry name" value="ZNFX1"/>
</dbReference>
<feature type="compositionally biased region" description="Low complexity" evidence="2">
    <location>
        <begin position="1202"/>
        <end position="1221"/>
    </location>
</feature>
<evidence type="ECO:0000259" key="5">
    <source>
        <dbReference type="Pfam" id="PF25396"/>
    </source>
</evidence>
<dbReference type="InterPro" id="IPR041679">
    <property type="entry name" value="DNA2/NAM7-like_C"/>
</dbReference>
<protein>
    <submittedName>
        <fullName evidence="6">P-loop containing nucleoside triphosphate hydrolase protein</fullName>
    </submittedName>
</protein>
<dbReference type="CDD" id="cd18808">
    <property type="entry name" value="SF1_C_Upf1"/>
    <property type="match status" value="1"/>
</dbReference>
<dbReference type="Pfam" id="PF13086">
    <property type="entry name" value="AAA_11"/>
    <property type="match status" value="1"/>
</dbReference>
<keyword evidence="1" id="KW-0547">Nucleotide-binding</keyword>
<dbReference type="InterPro" id="IPR047187">
    <property type="entry name" value="SF1_C_Upf1"/>
</dbReference>
<evidence type="ECO:0000313" key="6">
    <source>
        <dbReference type="EMBL" id="KAF2663224.1"/>
    </source>
</evidence>
<proteinExistence type="predicted"/>
<dbReference type="PANTHER" id="PTHR10887">
    <property type="entry name" value="DNA2/NAM7 HELICASE FAMILY"/>
    <property type="match status" value="1"/>
</dbReference>
<reference evidence="6" key="1">
    <citation type="journal article" date="2020" name="Stud. Mycol.">
        <title>101 Dothideomycetes genomes: a test case for predicting lifestyles and emergence of pathogens.</title>
        <authorList>
            <person name="Haridas S."/>
            <person name="Albert R."/>
            <person name="Binder M."/>
            <person name="Bloem J."/>
            <person name="Labutti K."/>
            <person name="Salamov A."/>
            <person name="Andreopoulos B."/>
            <person name="Baker S."/>
            <person name="Barry K."/>
            <person name="Bills G."/>
            <person name="Bluhm B."/>
            <person name="Cannon C."/>
            <person name="Castanera R."/>
            <person name="Culley D."/>
            <person name="Daum C."/>
            <person name="Ezra D."/>
            <person name="Gonzalez J."/>
            <person name="Henrissat B."/>
            <person name="Kuo A."/>
            <person name="Liang C."/>
            <person name="Lipzen A."/>
            <person name="Lutzoni F."/>
            <person name="Magnuson J."/>
            <person name="Mondo S."/>
            <person name="Nolan M."/>
            <person name="Ohm R."/>
            <person name="Pangilinan J."/>
            <person name="Park H.-J."/>
            <person name="Ramirez L."/>
            <person name="Alfaro M."/>
            <person name="Sun H."/>
            <person name="Tritt A."/>
            <person name="Yoshinaga Y."/>
            <person name="Zwiers L.-H."/>
            <person name="Turgeon B."/>
            <person name="Goodwin S."/>
            <person name="Spatafora J."/>
            <person name="Crous P."/>
            <person name="Grigoriev I."/>
        </authorList>
    </citation>
    <scope>NUCLEOTIDE SEQUENCE</scope>
    <source>
        <strain evidence="6">CBS 115976</strain>
    </source>
</reference>
<dbReference type="OrthoDB" id="409395at2759"/>
<sequence>MPRSGLLKGWMDAQDNASDTESTSVISRDETAFKIGVERLEKYLAVQRDAAAQSWLSRPEVPSSNEVMDISEPWENVPSGESVPIEPNRPAGPFDSREDYLKTHYTLLREEAVNPLREGAVAIRHRHEANEDIFETDDMRNLGVYTHVHVRGLTLTNQGVAVEVSFSTKSCQKKIQWAMSSRLCTGSMVALSLDHFQKHCIVATVAARDIEKLIESPPRIDLYFANAMDLEIDPTLEFTMIEERTAFLEAQRHTMLAFQRLMNEPFPLADMIVDCDMSANDNTPQHILDRPQANLSTVFGRDYENHDLRDLPPPEQCTLDKSQHEALQHVLTKPLAIIQGPPGTGKTHISVEALKILLDRVDLARDPPIVIACQTNHALDQILRKVAEFEPNNFARVGGRSKDRGFIEPRTMKKLRETMSDKKWDPENARRRTAKDIVHLREDFGKLLVPFSEGLQAVHFQIAQIIGKEHVQALEEGDKKWSGSTSKLRGDQIHDNILEWVGKHLARVDPPDFADDAVYEGDEEVFEPEAIREREAEAAGGDDDVDKLKGTYIPLMQEWRGVERGAPMDDEKARALLRKKSIWDVPTNTRGALFNWMLKSLKETIRDWTRRQAARYIAKCVQFKKLNHKKDLCILFDQKLIGMTTTGLSKYRALVDAIAPRIVMIEEAAESLEAPVVSGCVPSLQQLILVGDHLQLKPSLVNKWLEGSEFYLDISLFERMVNNEIDYKILRTQRRMIPEIRENLFPIYGDKIQDHVDVTKRKPINGMSYNSWIWSHRYMEAKDEMKSSYNPSEADMIVGFCIYLIQNGYQNERITILTFYNAQRKIIHKKLTEAINNLLHDGKTNFQPSETPFKIVTVDSYQGEENDIVILSLVRSNDFSSIGFAGSDNRICVALSRARNGFYIFGNMDCFVSQSETWNSVYEIMAEKGHIGHEEFPIYCSAHNEQTIIKHDADWAKVNGGCRRHCEAVLECGHRCPAKCHSTSHAGVRCAAPCELKLKQCGHECTKKCGQRCMCAYCIPPKEVVEKQVEQPERQGYVPMQEAYPHRPKAPITQADHSPTPPPHRRGSQAAKHRTESPTPLPTRSGRDTRASAVVDRIVRHDLSGNAAPTRGVNAFGSSPVRGTRENASPASRSPQPKMARNGKPLGEYERKVRQDPHGNGRSSEMAGMPPVAQAPPPSSQAPARTITINGHVYVLADDDNSTLAPTSTPAPVASPSPARTQTSNIPHRDRAGFGSKLTHSPVARKGPPNNNSPIE</sequence>
<keyword evidence="6" id="KW-0378">Hydrolase</keyword>
<feature type="domain" description="DNA2/NAM7 helicase-like C-terminal" evidence="4">
    <location>
        <begin position="712"/>
        <end position="908"/>
    </location>
</feature>
<dbReference type="GO" id="GO:0031048">
    <property type="term" value="P:regulatory ncRNA-mediated heterochromatin formation"/>
    <property type="evidence" value="ECO:0007669"/>
    <property type="project" value="TreeGrafter"/>
</dbReference>
<evidence type="ECO:0000256" key="1">
    <source>
        <dbReference type="ARBA" id="ARBA00022806"/>
    </source>
</evidence>
<keyword evidence="1" id="KW-0067">ATP-binding</keyword>
<dbReference type="SUPFAM" id="SSF52540">
    <property type="entry name" value="P-loop containing nucleoside triphosphate hydrolases"/>
    <property type="match status" value="1"/>
</dbReference>
<feature type="domain" description="ZNFX1" evidence="5">
    <location>
        <begin position="139"/>
        <end position="243"/>
    </location>
</feature>
<dbReference type="AlphaFoldDB" id="A0A6A6TX44"/>
<dbReference type="GO" id="GO:0031380">
    <property type="term" value="C:nuclear RNA-directed RNA polymerase complex"/>
    <property type="evidence" value="ECO:0007669"/>
    <property type="project" value="TreeGrafter"/>
</dbReference>
<dbReference type="GO" id="GO:0004386">
    <property type="term" value="F:helicase activity"/>
    <property type="evidence" value="ECO:0007669"/>
    <property type="project" value="InterPro"/>
</dbReference>
<dbReference type="Proteomes" id="UP000799302">
    <property type="component" value="Unassembled WGS sequence"/>
</dbReference>
<dbReference type="Pfam" id="PF13087">
    <property type="entry name" value="AAA_12"/>
    <property type="match status" value="1"/>
</dbReference>
<feature type="region of interest" description="Disordered" evidence="2">
    <location>
        <begin position="1049"/>
        <end position="1184"/>
    </location>
</feature>
<keyword evidence="1" id="KW-0347">Helicase</keyword>
<dbReference type="InterPro" id="IPR027417">
    <property type="entry name" value="P-loop_NTPase"/>
</dbReference>